<dbReference type="GO" id="GO:0006002">
    <property type="term" value="P:fructose 6-phosphate metabolic process"/>
    <property type="evidence" value="ECO:0007669"/>
    <property type="project" value="TreeGrafter"/>
</dbReference>
<sequence length="409" mass="43842">MDTAAHPAGNGASGTTLISHLLESLAKRSNYLEEGVIHTNVDSSLSKGDSLADLVTLLTSITLAVKTVGSMVRRMGLPRAEAQSVTDINKIANDTWIRELTASDACCVLVSEDLDDPVVVEESHRGNYAVVFDPLTGLADPPAQDMGAIFGVFRQLTQETEPGVEDVLQPARNLIAAGYAVYGAATMVVLSYGSGVHGFTLDPTLSEFILTHENMQVPYSGRVYAINEGFSSKLDPKTQQMLKALKDEPALDGSTRTCRYIGSMVPELHRTIIRGGVYIYPAHEARPQGRFKLLYEAGPLAFVVEKAGGQASTGTRAILDIQPESLHHRVEVYMGSEDDINLCTSHFRKAPWGRGPSADPMYSLRRSKSIDAQMKAGTEEGDSGGPLVNSPSIGAGGEDGFVCAYLPVV</sequence>
<evidence type="ECO:0000259" key="14">
    <source>
        <dbReference type="Pfam" id="PF18913"/>
    </source>
</evidence>
<dbReference type="GO" id="GO:0046872">
    <property type="term" value="F:metal ion binding"/>
    <property type="evidence" value="ECO:0007669"/>
    <property type="project" value="UniProtKB-KW"/>
</dbReference>
<reference evidence="15 16" key="1">
    <citation type="submission" date="2017-03" db="EMBL/GenBank/DDBJ databases">
        <title>WGS assembly of Porphyra umbilicalis.</title>
        <authorList>
            <person name="Brawley S.H."/>
            <person name="Blouin N.A."/>
            <person name="Ficko-Blean E."/>
            <person name="Wheeler G.L."/>
            <person name="Lohr M."/>
            <person name="Goodson H.V."/>
            <person name="Jenkins J.W."/>
            <person name="Blaby-Haas C.E."/>
            <person name="Helliwell K.E."/>
            <person name="Chan C."/>
            <person name="Marriage T."/>
            <person name="Bhattacharya D."/>
            <person name="Klein A.S."/>
            <person name="Badis Y."/>
            <person name="Brodie J."/>
            <person name="Cao Y."/>
            <person name="Collen J."/>
            <person name="Dittami S.M."/>
            <person name="Gachon C.M."/>
            <person name="Green B.R."/>
            <person name="Karpowicz S."/>
            <person name="Kim J.W."/>
            <person name="Kudahl U."/>
            <person name="Lin S."/>
            <person name="Michel G."/>
            <person name="Mittag M."/>
            <person name="Olson B.J."/>
            <person name="Pangilinan J."/>
            <person name="Peng Y."/>
            <person name="Qiu H."/>
            <person name="Shu S."/>
            <person name="Singer J.T."/>
            <person name="Smith A.G."/>
            <person name="Sprecher B.N."/>
            <person name="Wagner V."/>
            <person name="Wang W."/>
            <person name="Wang Z.-Y."/>
            <person name="Yan J."/>
            <person name="Yarish C."/>
            <person name="Zoeuner-Riek S."/>
            <person name="Zhuang Y."/>
            <person name="Zou Y."/>
            <person name="Lindquist E.A."/>
            <person name="Grimwood J."/>
            <person name="Barry K."/>
            <person name="Rokhsar D.S."/>
            <person name="Schmutz J."/>
            <person name="Stiller J.W."/>
            <person name="Grossman A.R."/>
            <person name="Prochnik S.E."/>
        </authorList>
    </citation>
    <scope>NUCLEOTIDE SEQUENCE [LARGE SCALE GENOMIC DNA]</scope>
    <source>
        <strain evidence="15">4086291</strain>
    </source>
</reference>
<evidence type="ECO:0000256" key="12">
    <source>
        <dbReference type="RuleBase" id="RU000508"/>
    </source>
</evidence>
<dbReference type="Proteomes" id="UP000218209">
    <property type="component" value="Unassembled WGS sequence"/>
</dbReference>
<dbReference type="GO" id="GO:0005829">
    <property type="term" value="C:cytosol"/>
    <property type="evidence" value="ECO:0007669"/>
    <property type="project" value="TreeGrafter"/>
</dbReference>
<proteinExistence type="inferred from homology"/>
<keyword evidence="16" id="KW-1185">Reference proteome</keyword>
<dbReference type="GO" id="GO:0042132">
    <property type="term" value="F:fructose 1,6-bisphosphate 1-phosphatase activity"/>
    <property type="evidence" value="ECO:0007669"/>
    <property type="project" value="UniProtKB-EC"/>
</dbReference>
<dbReference type="PIRSF" id="PIRSF000904">
    <property type="entry name" value="FBPtase_SBPase"/>
    <property type="match status" value="1"/>
</dbReference>
<organism evidence="15 16">
    <name type="scientific">Porphyra umbilicalis</name>
    <name type="common">Purple laver</name>
    <name type="synonym">Red alga</name>
    <dbReference type="NCBI Taxonomy" id="2786"/>
    <lineage>
        <taxon>Eukaryota</taxon>
        <taxon>Rhodophyta</taxon>
        <taxon>Bangiophyceae</taxon>
        <taxon>Bangiales</taxon>
        <taxon>Bangiaceae</taxon>
        <taxon>Porphyra</taxon>
    </lineage>
</organism>
<evidence type="ECO:0000256" key="6">
    <source>
        <dbReference type="ARBA" id="ARBA00022723"/>
    </source>
</evidence>
<feature type="domain" description="Fructose-1-6-bisphosphatase class I N-terminal" evidence="13">
    <location>
        <begin position="41"/>
        <end position="213"/>
    </location>
</feature>
<dbReference type="CDD" id="cd00354">
    <property type="entry name" value="FBPase"/>
    <property type="match status" value="1"/>
</dbReference>
<comment type="pathway">
    <text evidence="10">Carbohydrate biosynthesis.</text>
</comment>
<dbReference type="InterPro" id="IPR000146">
    <property type="entry name" value="FBPase_class-1"/>
</dbReference>
<protein>
    <recommendedName>
        <fullName evidence="5">fructose-bisphosphatase</fullName>
        <ecNumber evidence="5">3.1.3.11</ecNumber>
    </recommendedName>
    <alternativeName>
        <fullName evidence="11">D-fructose-1,6-bisphosphate 1-phosphohydrolase</fullName>
    </alternativeName>
</protein>
<dbReference type="PRINTS" id="PR00115">
    <property type="entry name" value="F16BPHPHTASE"/>
</dbReference>
<dbReference type="EMBL" id="KV918897">
    <property type="protein sequence ID" value="OSX75641.1"/>
    <property type="molecule type" value="Genomic_DNA"/>
</dbReference>
<dbReference type="Gene3D" id="3.30.540.10">
    <property type="entry name" value="Fructose-1,6-Bisphosphatase, subunit A, domain 1"/>
    <property type="match status" value="1"/>
</dbReference>
<evidence type="ECO:0000256" key="7">
    <source>
        <dbReference type="ARBA" id="ARBA00022801"/>
    </source>
</evidence>
<comment type="subunit">
    <text evidence="4">Homotetramer.</text>
</comment>
<keyword evidence="8" id="KW-0460">Magnesium</keyword>
<dbReference type="Pfam" id="PF18913">
    <property type="entry name" value="FBPase_C"/>
    <property type="match status" value="1"/>
</dbReference>
<comment type="similarity">
    <text evidence="3 12">Belongs to the FBPase class 1 family.</text>
</comment>
<evidence type="ECO:0000256" key="5">
    <source>
        <dbReference type="ARBA" id="ARBA00013093"/>
    </source>
</evidence>
<feature type="domain" description="Fructose-1-6-bisphosphatase class 1 C-terminal" evidence="14">
    <location>
        <begin position="218"/>
        <end position="345"/>
    </location>
</feature>
<evidence type="ECO:0000256" key="1">
    <source>
        <dbReference type="ARBA" id="ARBA00001273"/>
    </source>
</evidence>
<dbReference type="HAMAP" id="MF_01855">
    <property type="entry name" value="FBPase_class1"/>
    <property type="match status" value="1"/>
</dbReference>
<dbReference type="PANTHER" id="PTHR11556:SF1">
    <property type="entry name" value="FRUCTOSE-BISPHOSPHATASE"/>
    <property type="match status" value="1"/>
</dbReference>
<keyword evidence="6" id="KW-0479">Metal-binding</keyword>
<gene>
    <name evidence="15" type="ORF">BU14_0229s0029</name>
</gene>
<evidence type="ECO:0000256" key="11">
    <source>
        <dbReference type="ARBA" id="ARBA00032973"/>
    </source>
</evidence>
<keyword evidence="9 12" id="KW-0119">Carbohydrate metabolism</keyword>
<comment type="cofactor">
    <cofactor evidence="2">
        <name>Mg(2+)</name>
        <dbReference type="ChEBI" id="CHEBI:18420"/>
    </cofactor>
</comment>
<dbReference type="EC" id="3.1.3.11" evidence="5"/>
<dbReference type="SUPFAM" id="SSF56655">
    <property type="entry name" value="Carbohydrate phosphatase"/>
    <property type="match status" value="1"/>
</dbReference>
<evidence type="ECO:0000313" key="16">
    <source>
        <dbReference type="Proteomes" id="UP000218209"/>
    </source>
</evidence>
<dbReference type="InterPro" id="IPR033391">
    <property type="entry name" value="FBPase_N"/>
</dbReference>
<dbReference type="AlphaFoldDB" id="A0A1X6P439"/>
<evidence type="ECO:0000259" key="13">
    <source>
        <dbReference type="Pfam" id="PF00316"/>
    </source>
</evidence>
<comment type="catalytic activity">
    <reaction evidence="1">
        <text>beta-D-fructose 1,6-bisphosphate + H2O = beta-D-fructose 6-phosphate + phosphate</text>
        <dbReference type="Rhea" id="RHEA:11064"/>
        <dbReference type="ChEBI" id="CHEBI:15377"/>
        <dbReference type="ChEBI" id="CHEBI:32966"/>
        <dbReference type="ChEBI" id="CHEBI:43474"/>
        <dbReference type="ChEBI" id="CHEBI:57634"/>
        <dbReference type="EC" id="3.1.3.11"/>
    </reaction>
</comment>
<dbReference type="GO" id="GO:0030388">
    <property type="term" value="P:fructose 1,6-bisphosphate metabolic process"/>
    <property type="evidence" value="ECO:0007669"/>
    <property type="project" value="TreeGrafter"/>
</dbReference>
<dbReference type="InterPro" id="IPR044015">
    <property type="entry name" value="FBPase_C_dom"/>
</dbReference>
<dbReference type="Gene3D" id="3.40.190.80">
    <property type="match status" value="1"/>
</dbReference>
<evidence type="ECO:0000256" key="9">
    <source>
        <dbReference type="ARBA" id="ARBA00023277"/>
    </source>
</evidence>
<evidence type="ECO:0000256" key="8">
    <source>
        <dbReference type="ARBA" id="ARBA00022842"/>
    </source>
</evidence>
<dbReference type="OrthoDB" id="3855at2759"/>
<dbReference type="PIRSF" id="PIRSF500210">
    <property type="entry name" value="FBPtase"/>
    <property type="match status" value="1"/>
</dbReference>
<dbReference type="GO" id="GO:0006094">
    <property type="term" value="P:gluconeogenesis"/>
    <property type="evidence" value="ECO:0007669"/>
    <property type="project" value="TreeGrafter"/>
</dbReference>
<evidence type="ECO:0000256" key="10">
    <source>
        <dbReference type="ARBA" id="ARBA00024331"/>
    </source>
</evidence>
<evidence type="ECO:0000256" key="2">
    <source>
        <dbReference type="ARBA" id="ARBA00001946"/>
    </source>
</evidence>
<dbReference type="GO" id="GO:0005986">
    <property type="term" value="P:sucrose biosynthetic process"/>
    <property type="evidence" value="ECO:0007669"/>
    <property type="project" value="TreeGrafter"/>
</dbReference>
<evidence type="ECO:0000313" key="15">
    <source>
        <dbReference type="EMBL" id="OSX75641.1"/>
    </source>
</evidence>
<dbReference type="PANTHER" id="PTHR11556">
    <property type="entry name" value="FRUCTOSE-1,6-BISPHOSPHATASE-RELATED"/>
    <property type="match status" value="1"/>
</dbReference>
<evidence type="ECO:0000256" key="3">
    <source>
        <dbReference type="ARBA" id="ARBA00010941"/>
    </source>
</evidence>
<dbReference type="InterPro" id="IPR028343">
    <property type="entry name" value="FBPtase"/>
</dbReference>
<accession>A0A1X6P439</accession>
<keyword evidence="7 12" id="KW-0378">Hydrolase</keyword>
<dbReference type="Pfam" id="PF00316">
    <property type="entry name" value="FBPase"/>
    <property type="match status" value="1"/>
</dbReference>
<dbReference type="GO" id="GO:0006000">
    <property type="term" value="P:fructose metabolic process"/>
    <property type="evidence" value="ECO:0007669"/>
    <property type="project" value="TreeGrafter"/>
</dbReference>
<evidence type="ECO:0000256" key="4">
    <source>
        <dbReference type="ARBA" id="ARBA00011881"/>
    </source>
</evidence>
<name>A0A1X6P439_PORUM</name>